<feature type="compositionally biased region" description="Polar residues" evidence="12">
    <location>
        <begin position="783"/>
        <end position="794"/>
    </location>
</feature>
<evidence type="ECO:0000259" key="14">
    <source>
        <dbReference type="PROSITE" id="PS50908"/>
    </source>
</evidence>
<feature type="region of interest" description="Disordered" evidence="12">
    <location>
        <begin position="652"/>
        <end position="681"/>
    </location>
</feature>
<evidence type="ECO:0000256" key="6">
    <source>
        <dbReference type="ARBA" id="ARBA00022840"/>
    </source>
</evidence>
<dbReference type="EC" id="2.7.11.1" evidence="1"/>
<dbReference type="GO" id="GO:0033554">
    <property type="term" value="P:cellular response to stress"/>
    <property type="evidence" value="ECO:0007669"/>
    <property type="project" value="UniProtKB-ARBA"/>
</dbReference>
<dbReference type="GO" id="GO:0004674">
    <property type="term" value="F:protein serine/threonine kinase activity"/>
    <property type="evidence" value="ECO:0007669"/>
    <property type="project" value="UniProtKB-KW"/>
</dbReference>
<dbReference type="Pfam" id="PF05773">
    <property type="entry name" value="RWD"/>
    <property type="match status" value="1"/>
</dbReference>
<comment type="catalytic activity">
    <reaction evidence="10">
        <text>L-seryl-[protein] + ATP = O-phospho-L-seryl-[protein] + ADP + H(+)</text>
        <dbReference type="Rhea" id="RHEA:17989"/>
        <dbReference type="Rhea" id="RHEA-COMP:9863"/>
        <dbReference type="Rhea" id="RHEA-COMP:11604"/>
        <dbReference type="ChEBI" id="CHEBI:15378"/>
        <dbReference type="ChEBI" id="CHEBI:29999"/>
        <dbReference type="ChEBI" id="CHEBI:30616"/>
        <dbReference type="ChEBI" id="CHEBI:83421"/>
        <dbReference type="ChEBI" id="CHEBI:456216"/>
        <dbReference type="EC" id="2.7.11.1"/>
    </reaction>
    <physiologicalReaction direction="left-to-right" evidence="10">
        <dbReference type="Rhea" id="RHEA:17990"/>
    </physiologicalReaction>
</comment>
<dbReference type="InterPro" id="IPR008271">
    <property type="entry name" value="Ser/Thr_kinase_AS"/>
</dbReference>
<keyword evidence="4 11" id="KW-0547">Nucleotide-binding</keyword>
<dbReference type="Pfam" id="PF00069">
    <property type="entry name" value="Pkinase"/>
    <property type="match status" value="2"/>
</dbReference>
<evidence type="ECO:0000256" key="3">
    <source>
        <dbReference type="ARBA" id="ARBA00022679"/>
    </source>
</evidence>
<evidence type="ECO:0000313" key="15">
    <source>
        <dbReference type="EMBL" id="KRX08180.1"/>
    </source>
</evidence>
<keyword evidence="7" id="KW-0652">Protein synthesis inhibitor</keyword>
<dbReference type="GO" id="GO:0005737">
    <property type="term" value="C:cytoplasm"/>
    <property type="evidence" value="ECO:0007669"/>
    <property type="project" value="TreeGrafter"/>
</dbReference>
<feature type="compositionally biased region" description="Acidic residues" evidence="12">
    <location>
        <begin position="860"/>
        <end position="870"/>
    </location>
</feature>
<feature type="domain" description="RWD" evidence="14">
    <location>
        <begin position="302"/>
        <end position="426"/>
    </location>
</feature>
<protein>
    <recommendedName>
        <fullName evidence="1">non-specific serine/threonine protein kinase</fullName>
        <ecNumber evidence="1">2.7.11.1</ecNumber>
    </recommendedName>
</protein>
<dbReference type="InterPro" id="IPR006575">
    <property type="entry name" value="RWD_dom"/>
</dbReference>
<evidence type="ECO:0000256" key="10">
    <source>
        <dbReference type="ARBA" id="ARBA00048977"/>
    </source>
</evidence>
<organism evidence="15 16">
    <name type="scientific">Pseudocohnilembus persalinus</name>
    <name type="common">Ciliate</name>
    <dbReference type="NCBI Taxonomy" id="266149"/>
    <lineage>
        <taxon>Eukaryota</taxon>
        <taxon>Sar</taxon>
        <taxon>Alveolata</taxon>
        <taxon>Ciliophora</taxon>
        <taxon>Intramacronucleata</taxon>
        <taxon>Oligohymenophorea</taxon>
        <taxon>Scuticociliatia</taxon>
        <taxon>Philasterida</taxon>
        <taxon>Pseudocohnilembidae</taxon>
        <taxon>Pseudocohnilembus</taxon>
    </lineage>
</organism>
<gene>
    <name evidence="15" type="ORF">PPERSA_12335</name>
</gene>
<evidence type="ECO:0000256" key="1">
    <source>
        <dbReference type="ARBA" id="ARBA00012513"/>
    </source>
</evidence>
<evidence type="ECO:0000256" key="4">
    <source>
        <dbReference type="ARBA" id="ARBA00022741"/>
    </source>
</evidence>
<feature type="region of interest" description="Disordered" evidence="12">
    <location>
        <begin position="769"/>
        <end position="871"/>
    </location>
</feature>
<feature type="compositionally biased region" description="Low complexity" evidence="12">
    <location>
        <begin position="801"/>
        <end position="810"/>
    </location>
</feature>
<dbReference type="Gene3D" id="3.10.110.10">
    <property type="entry name" value="Ubiquitin Conjugating Enzyme"/>
    <property type="match status" value="1"/>
</dbReference>
<dbReference type="PROSITE" id="PS00107">
    <property type="entry name" value="PROTEIN_KINASE_ATP"/>
    <property type="match status" value="1"/>
</dbReference>
<dbReference type="SUPFAM" id="SSF54495">
    <property type="entry name" value="UBC-like"/>
    <property type="match status" value="1"/>
</dbReference>
<dbReference type="PANTHER" id="PTHR11042">
    <property type="entry name" value="EUKARYOTIC TRANSLATION INITIATION FACTOR 2-ALPHA KINASE EIF2-ALPHA KINASE -RELATED"/>
    <property type="match status" value="1"/>
</dbReference>
<name>A0A0V0R0W6_PSEPJ</name>
<dbReference type="InterPro" id="IPR000719">
    <property type="entry name" value="Prot_kinase_dom"/>
</dbReference>
<dbReference type="SUPFAM" id="SSF56112">
    <property type="entry name" value="Protein kinase-like (PK-like)"/>
    <property type="match status" value="1"/>
</dbReference>
<evidence type="ECO:0000256" key="7">
    <source>
        <dbReference type="ARBA" id="ARBA00023193"/>
    </source>
</evidence>
<evidence type="ECO:0000256" key="8">
    <source>
        <dbReference type="ARBA" id="ARBA00037982"/>
    </source>
</evidence>
<dbReference type="PROSITE" id="PS50908">
    <property type="entry name" value="RWD"/>
    <property type="match status" value="1"/>
</dbReference>
<keyword evidence="16" id="KW-1185">Reference proteome</keyword>
<dbReference type="InParanoid" id="A0A0V0R0W6"/>
<dbReference type="GO" id="GO:0005524">
    <property type="term" value="F:ATP binding"/>
    <property type="evidence" value="ECO:0007669"/>
    <property type="project" value="UniProtKB-UniRule"/>
</dbReference>
<keyword evidence="6 11" id="KW-0067">ATP-binding</keyword>
<feature type="compositionally biased region" description="Low complexity" evidence="12">
    <location>
        <begin position="769"/>
        <end position="782"/>
    </location>
</feature>
<dbReference type="PROSITE" id="PS50011">
    <property type="entry name" value="PROTEIN_KINASE_DOM"/>
    <property type="match status" value="1"/>
</dbReference>
<evidence type="ECO:0000313" key="16">
    <source>
        <dbReference type="Proteomes" id="UP000054937"/>
    </source>
</evidence>
<feature type="binding site" evidence="11">
    <location>
        <position position="602"/>
    </location>
    <ligand>
        <name>ATP</name>
        <dbReference type="ChEBI" id="CHEBI:30616"/>
    </ligand>
</feature>
<dbReference type="InterPro" id="IPR036621">
    <property type="entry name" value="Anticodon-bd_dom_sf"/>
</dbReference>
<dbReference type="PANTHER" id="PTHR11042:SF160">
    <property type="entry name" value="EUKARYOTIC TRANSLATION INITIATION FACTOR 2-ALPHA KINASE 1"/>
    <property type="match status" value="1"/>
</dbReference>
<evidence type="ECO:0000256" key="11">
    <source>
        <dbReference type="PROSITE-ProRule" id="PRU10141"/>
    </source>
</evidence>
<dbReference type="Gene3D" id="3.30.200.20">
    <property type="entry name" value="Phosphorylase Kinase, domain 1"/>
    <property type="match status" value="1"/>
</dbReference>
<reference evidence="15 16" key="1">
    <citation type="journal article" date="2015" name="Sci. Rep.">
        <title>Genome of the facultative scuticociliatosis pathogen Pseudocohnilembus persalinus provides insight into its virulence through horizontal gene transfer.</title>
        <authorList>
            <person name="Xiong J."/>
            <person name="Wang G."/>
            <person name="Cheng J."/>
            <person name="Tian M."/>
            <person name="Pan X."/>
            <person name="Warren A."/>
            <person name="Jiang C."/>
            <person name="Yuan D."/>
            <person name="Miao W."/>
        </authorList>
    </citation>
    <scope>NUCLEOTIDE SEQUENCE [LARGE SCALE GENOMIC DNA]</scope>
    <source>
        <strain evidence="15">36N120E</strain>
    </source>
</reference>
<evidence type="ECO:0000259" key="13">
    <source>
        <dbReference type="PROSITE" id="PS50011"/>
    </source>
</evidence>
<evidence type="ECO:0000256" key="2">
    <source>
        <dbReference type="ARBA" id="ARBA00022527"/>
    </source>
</evidence>
<dbReference type="InterPro" id="IPR017441">
    <property type="entry name" value="Protein_kinase_ATP_BS"/>
</dbReference>
<dbReference type="Gene3D" id="3.40.50.800">
    <property type="entry name" value="Anticodon-binding domain"/>
    <property type="match status" value="1"/>
</dbReference>
<comment type="similarity">
    <text evidence="8">Belongs to the protein kinase superfamily. Ser/Thr protein kinase family. GCN2 subfamily.</text>
</comment>
<proteinExistence type="inferred from homology"/>
<dbReference type="OMA" id="QHRESAK"/>
<evidence type="ECO:0000256" key="5">
    <source>
        <dbReference type="ARBA" id="ARBA00022777"/>
    </source>
</evidence>
<dbReference type="GO" id="GO:0005634">
    <property type="term" value="C:nucleus"/>
    <property type="evidence" value="ECO:0007669"/>
    <property type="project" value="TreeGrafter"/>
</dbReference>
<dbReference type="InterPro" id="IPR016135">
    <property type="entry name" value="UBQ-conjugating_enzyme/RWD"/>
</dbReference>
<dbReference type="InterPro" id="IPR050339">
    <property type="entry name" value="CC_SR_Kinase"/>
</dbReference>
<accession>A0A0V0R0W6</accession>
<comment type="caution">
    <text evidence="15">The sequence shown here is derived from an EMBL/GenBank/DDBJ whole genome shotgun (WGS) entry which is preliminary data.</text>
</comment>
<dbReference type="GO" id="GO:0017148">
    <property type="term" value="P:negative regulation of translation"/>
    <property type="evidence" value="ECO:0007669"/>
    <property type="project" value="UniProtKB-KW"/>
</dbReference>
<feature type="compositionally biased region" description="Low complexity" evidence="12">
    <location>
        <begin position="819"/>
        <end position="859"/>
    </location>
</feature>
<keyword evidence="3" id="KW-0808">Transferase</keyword>
<feature type="domain" description="Protein kinase" evidence="13">
    <location>
        <begin position="572"/>
        <end position="1143"/>
    </location>
</feature>
<dbReference type="SMART" id="SM00220">
    <property type="entry name" value="S_TKc"/>
    <property type="match status" value="1"/>
</dbReference>
<dbReference type="EMBL" id="LDAU01000070">
    <property type="protein sequence ID" value="KRX08180.1"/>
    <property type="molecule type" value="Genomic_DNA"/>
</dbReference>
<dbReference type="Gene3D" id="1.10.510.10">
    <property type="entry name" value="Transferase(Phosphotransferase) domain 1"/>
    <property type="match status" value="1"/>
</dbReference>
<dbReference type="InterPro" id="IPR011009">
    <property type="entry name" value="Kinase-like_dom_sf"/>
</dbReference>
<dbReference type="PROSITE" id="PS00108">
    <property type="entry name" value="PROTEIN_KINASE_ST"/>
    <property type="match status" value="1"/>
</dbReference>
<sequence length="1720" mass="202425">MNQTQQEKQIGNLLLNSDLRYLIFPKDSQGKVGLLFKIFPLSKKQINYQELTLAVEQWDQLFKKKGKQTQNSSQNNQSQIETIMELYFKEHIDGTLYNIGNVIEKIIDQEKESRKKIIYAYFNQLKQFLAKNKNFKIKPFQNQFKGKVLRNKEILKEIYEIFQFTDSEFYKILDFQQEFYNYKKFKEIVQSVLKYPAHYLQTIPQLHDNEVPLDSSDLKIQDLQMKQKSSSNISSDEPFIPKKKFAKEDYQNYMETILQMKANQVLTEKKIITQKFQQFIDEKLHLQKEFLFMQKKCEEIDNFMKTLQFIYPEQIQEIKKPGCYNPNGKNYFEMGEYQALIFCPKNQYLPAFQHRESAKIKVYIKFQKDYPKEFPIIQLLNEFQLTTDQFHQLNQKLNNVQQKFKNNIQDFIVTLFEELEKRLTDFDKIYIKSLKQVKSLQEQRIEQELKKQEEILQQERQNQEKIRQASYELDSPKSGTEDDEMQNSKDKKKNKNNAYKDLKRTIENSQMSLKRQYQDYQASLKFDEEIIHEKNNPNENQLSQQDKDKEGALDFQERQDPYPSNSRYLSDFQELGKIGEGAFGQVYKTQGKFDECLYAIKKIGLNLKNKKATKKTIMETKTISRLQHPHIVRYYQSWMEDDVKKQLRKKNQQFKKNQLNQIDGHVSDIDSDDESENTSSEYEITLKNNDNTENLRSIMKKSQKNNLQVLALKKENSNSCVFWEDSEDQSVINKQKQQQQLITSEQQQQQQLALHNKNQEVLPLLSSISNSDSQENSDNSPSKTSQNSESSGYSDANAVQKLKSNSSSPIKSKKVKGDNSLQNQNSASSQSESSNENSSSSSSSESEFVEQNSSNSDEYFNQEEEEENDNVQDLQDLQSNQNNNIQTSEHTFNSGNVNNKNLIGEQKVNDELLQNEINNYKTMYIQMEFCAGENLRTKIDNKEEWGKVTSEQKKVYISQILDALNYIHKKNLIHRDLKPGNILLNEDNLIKICDFGLATTMSQELSIERNILKKSESQKKLTDYLQPNEKEQIDQQEITRGAGTGLYRAPEVIEGTKYHTKADMYSLGVIIYEMWYPFEFKQERYECIKLAKNKGEFPPDFDEKVGQDAEQIRSVILNLLNSDANLRYSAVKLQKHFQDENFIKILSSITDQNNFQFRKLISDLFKIKNKEKHIFKAQRKVESLLQIQYEEYIKYEIESYFKAFGGLKITLTPITEIQDGIPISCPFLSKSDKIALRNIIPRQHKSMFLSEKGLLLQFSNTLMLPWVKWLNLQQQLTQITLLKRYTLGTVGAKDIESDLFEKLRAQFDIVYSKKNNTYSYQKENPNLQYESEIIYQSYLIIKKFSPMLNFKIKITHRDIIIGSLKKAGIPLQKYFKFAVDFNLLRNFKNNKSKQIFDSKKLEEEIHKKLNLTPDQVRKFLKILFLQTQNLQELKEKIIGISYISEDDQYHKSFIQTIEHLNQLEQWLKYYEIPEEVIEYDLGIFSQNLNYFDGIIFEIVYNNNPEISALSRKINSDDKPKNKQPELAKKMTVELNSKKKENDNNQPYIQQQQSKQQESLYHQLIVGGSYSNLIEEQEQMGIEAVGFQILIDKIYQKYIKPKNQDKDFVKTVLQDYSQCDILIVSFEEPMVQDKIKLVQQLQQCCIKAQFELYPINSIEQIQNKLKKNRIKYLIGLSKQGTKAKIYSVEDIKNYHSKDINGVLAWFTEGKFQKHSHKTNLN</sequence>
<dbReference type="Proteomes" id="UP000054937">
    <property type="component" value="Unassembled WGS sequence"/>
</dbReference>
<comment type="catalytic activity">
    <reaction evidence="9">
        <text>L-threonyl-[protein] + ATP = O-phospho-L-threonyl-[protein] + ADP + H(+)</text>
        <dbReference type="Rhea" id="RHEA:46608"/>
        <dbReference type="Rhea" id="RHEA-COMP:11060"/>
        <dbReference type="Rhea" id="RHEA-COMP:11605"/>
        <dbReference type="ChEBI" id="CHEBI:15378"/>
        <dbReference type="ChEBI" id="CHEBI:30013"/>
        <dbReference type="ChEBI" id="CHEBI:30616"/>
        <dbReference type="ChEBI" id="CHEBI:61977"/>
        <dbReference type="ChEBI" id="CHEBI:456216"/>
        <dbReference type="EC" id="2.7.11.1"/>
    </reaction>
    <physiologicalReaction direction="left-to-right" evidence="9">
        <dbReference type="Rhea" id="RHEA:46609"/>
    </physiologicalReaction>
</comment>
<evidence type="ECO:0000256" key="9">
    <source>
        <dbReference type="ARBA" id="ARBA00048659"/>
    </source>
</evidence>
<dbReference type="InterPro" id="IPR045864">
    <property type="entry name" value="aa-tRNA-synth_II/BPL/LPL"/>
</dbReference>
<feature type="region of interest" description="Disordered" evidence="12">
    <location>
        <begin position="460"/>
        <end position="500"/>
    </location>
</feature>
<keyword evidence="5" id="KW-0418">Kinase</keyword>
<keyword evidence="2" id="KW-0723">Serine/threonine-protein kinase</keyword>
<dbReference type="Gene3D" id="3.30.930.10">
    <property type="entry name" value="Bira Bifunctional Protein, Domain 2"/>
    <property type="match status" value="1"/>
</dbReference>
<evidence type="ECO:0000256" key="12">
    <source>
        <dbReference type="SAM" id="MobiDB-lite"/>
    </source>
</evidence>
<dbReference type="OrthoDB" id="305711at2759"/>